<evidence type="ECO:0000313" key="4">
    <source>
        <dbReference type="Proteomes" id="UP001218218"/>
    </source>
</evidence>
<dbReference type="EMBL" id="JARIHO010000005">
    <property type="protein sequence ID" value="KAJ7361411.1"/>
    <property type="molecule type" value="Genomic_DNA"/>
</dbReference>
<gene>
    <name evidence="3" type="ORF">DFH08DRAFT_844051</name>
</gene>
<evidence type="ECO:0000256" key="2">
    <source>
        <dbReference type="SAM" id="MobiDB-lite"/>
    </source>
</evidence>
<feature type="compositionally biased region" description="Low complexity" evidence="2">
    <location>
        <begin position="103"/>
        <end position="114"/>
    </location>
</feature>
<feature type="coiled-coil region" evidence="1">
    <location>
        <begin position="309"/>
        <end position="370"/>
    </location>
</feature>
<feature type="compositionally biased region" description="Low complexity" evidence="2">
    <location>
        <begin position="210"/>
        <end position="222"/>
    </location>
</feature>
<feature type="region of interest" description="Disordered" evidence="2">
    <location>
        <begin position="412"/>
        <end position="433"/>
    </location>
</feature>
<protein>
    <recommendedName>
        <fullName evidence="5">C3H1-type domain-containing protein</fullName>
    </recommendedName>
</protein>
<reference evidence="3" key="1">
    <citation type="submission" date="2023-03" db="EMBL/GenBank/DDBJ databases">
        <title>Massive genome expansion in bonnet fungi (Mycena s.s.) driven by repeated elements and novel gene families across ecological guilds.</title>
        <authorList>
            <consortium name="Lawrence Berkeley National Laboratory"/>
            <person name="Harder C.B."/>
            <person name="Miyauchi S."/>
            <person name="Viragh M."/>
            <person name="Kuo A."/>
            <person name="Thoen E."/>
            <person name="Andreopoulos B."/>
            <person name="Lu D."/>
            <person name="Skrede I."/>
            <person name="Drula E."/>
            <person name="Henrissat B."/>
            <person name="Morin E."/>
            <person name="Kohler A."/>
            <person name="Barry K."/>
            <person name="LaButti K."/>
            <person name="Morin E."/>
            <person name="Salamov A."/>
            <person name="Lipzen A."/>
            <person name="Mereny Z."/>
            <person name="Hegedus B."/>
            <person name="Baldrian P."/>
            <person name="Stursova M."/>
            <person name="Weitz H."/>
            <person name="Taylor A."/>
            <person name="Grigoriev I.V."/>
            <person name="Nagy L.G."/>
            <person name="Martin F."/>
            <person name="Kauserud H."/>
        </authorList>
    </citation>
    <scope>NUCLEOTIDE SEQUENCE</scope>
    <source>
        <strain evidence="3">CBHHK002</strain>
    </source>
</reference>
<evidence type="ECO:0000256" key="1">
    <source>
        <dbReference type="SAM" id="Coils"/>
    </source>
</evidence>
<feature type="region of interest" description="Disordered" evidence="2">
    <location>
        <begin position="45"/>
        <end position="243"/>
    </location>
</feature>
<evidence type="ECO:0008006" key="5">
    <source>
        <dbReference type="Google" id="ProtNLM"/>
    </source>
</evidence>
<comment type="caution">
    <text evidence="3">The sequence shown here is derived from an EMBL/GenBank/DDBJ whole genome shotgun (WGS) entry which is preliminary data.</text>
</comment>
<accession>A0AAD7AKH0</accession>
<feature type="compositionally biased region" description="Polar residues" evidence="2">
    <location>
        <begin position="62"/>
        <end position="82"/>
    </location>
</feature>
<feature type="coiled-coil region" evidence="1">
    <location>
        <begin position="521"/>
        <end position="555"/>
    </location>
</feature>
<keyword evidence="4" id="KW-1185">Reference proteome</keyword>
<dbReference type="Proteomes" id="UP001218218">
    <property type="component" value="Unassembled WGS sequence"/>
</dbReference>
<evidence type="ECO:0000313" key="3">
    <source>
        <dbReference type="EMBL" id="KAJ7361411.1"/>
    </source>
</evidence>
<organism evidence="3 4">
    <name type="scientific">Mycena albidolilacea</name>
    <dbReference type="NCBI Taxonomy" id="1033008"/>
    <lineage>
        <taxon>Eukaryota</taxon>
        <taxon>Fungi</taxon>
        <taxon>Dikarya</taxon>
        <taxon>Basidiomycota</taxon>
        <taxon>Agaricomycotina</taxon>
        <taxon>Agaricomycetes</taxon>
        <taxon>Agaricomycetidae</taxon>
        <taxon>Agaricales</taxon>
        <taxon>Marasmiineae</taxon>
        <taxon>Mycenaceae</taxon>
        <taxon>Mycena</taxon>
    </lineage>
</organism>
<dbReference type="AlphaFoldDB" id="A0AAD7AKH0"/>
<feature type="compositionally biased region" description="Low complexity" evidence="2">
    <location>
        <begin position="179"/>
        <end position="191"/>
    </location>
</feature>
<sequence>MRVRCKWYDDEGHPFGDGCRSEQSGDCGYVHPTSPEWNNAIRRATATVFPPRGRGRGRGGFSSPTSRDSGWSNRKPSNSNSDWDTEGWKPKTSFSSNPPPPSSVASSSGDPEPSTRAFGWGSSDGGSKPGDKADNNSGGWGGTTKKAGGNTGGWGSTEGKTGGWGTGAWGDTEGGWGSGSTWDTPTTGSGSVWDAPKAPAASTSGGWGDSSNNATSAASTSAIKAIDPPIVPRSTQTSRPEDLRVDVDKIPIDAVAPPQSASSYRAASIAPSVCATPQSAFTPFFVPRSVQNMTRSEIHSGIIKNSVRVTCIRLELRELERELERWKLTQLSEQFHRVSEPAAKRLDGIRNDLKSQINIVKTRLKAAEDELVRLPELPSSAPDVAAVDQELMAYTEELKAWLQSFTALIIPETKPPPSSDSSVMDLDEPDSRPGAAASLVAEIEERITELQEILDEVESAIESSEVVSHAAYIEEEISAARSKIRGKENWEQTAEGNASVAALQSAADGAQKQADLQAEQFVLLQEMNEAQRNQNAELKKQRDQNQRLLDTMQAQLDVFQKQKEERAKQLALLAEQFSRFAANPRKASPPVLDDDLRDRVQTTVEGMIQGEVVPALQIMGTRFTEAIERRMTSLQQSIQPAVDQTNEICRRAEAIQLEQ</sequence>
<name>A0AAD7AKH0_9AGAR</name>
<feature type="compositionally biased region" description="Gly residues" evidence="2">
    <location>
        <begin position="149"/>
        <end position="178"/>
    </location>
</feature>
<feature type="coiled-coil region" evidence="1">
    <location>
        <begin position="440"/>
        <end position="467"/>
    </location>
</feature>
<proteinExistence type="predicted"/>
<keyword evidence="1" id="KW-0175">Coiled coil</keyword>